<sequence length="230" mass="23530">VGDGERIGPDAEPTRLRPVPPAAARRVRPTMLAVDRTLPVLPALGGLFPGGLRRGTTIGVSGVGARSLAIALMVRATTTGSWVAVVGDPDLGLAAAAGQGLALERLVMVDAPDPTAWGPVVATLVGAFDLVMVAPRHRVGAADVRRLAARCRERGSVLLRLGDGPWPGRLDLRLVVGGAAWVGPDGGHGRLCSRRAGVTASGRGMEYTGRRTELLLPGPDGVTTGVTTGA</sequence>
<feature type="non-terminal residue" evidence="1">
    <location>
        <position position="1"/>
    </location>
</feature>
<reference evidence="1" key="1">
    <citation type="submission" date="2018-05" db="EMBL/GenBank/DDBJ databases">
        <authorList>
            <person name="Lanie J.A."/>
            <person name="Ng W.-L."/>
            <person name="Kazmierczak K.M."/>
            <person name="Andrzejewski T.M."/>
            <person name="Davidsen T.M."/>
            <person name="Wayne K.J."/>
            <person name="Tettelin H."/>
            <person name="Glass J.I."/>
            <person name="Rusch D."/>
            <person name="Podicherti R."/>
            <person name="Tsui H.-C.T."/>
            <person name="Winkler M.E."/>
        </authorList>
    </citation>
    <scope>NUCLEOTIDE SEQUENCE</scope>
</reference>
<accession>A0A381NV92</accession>
<gene>
    <name evidence="1" type="ORF">METZ01_LOCUS11231</name>
</gene>
<dbReference type="EMBL" id="UINC01000615">
    <property type="protein sequence ID" value="SUZ58377.1"/>
    <property type="molecule type" value="Genomic_DNA"/>
</dbReference>
<proteinExistence type="predicted"/>
<dbReference type="AlphaFoldDB" id="A0A381NV92"/>
<protein>
    <submittedName>
        <fullName evidence="1">Uncharacterized protein</fullName>
    </submittedName>
</protein>
<organism evidence="1">
    <name type="scientific">marine metagenome</name>
    <dbReference type="NCBI Taxonomy" id="408172"/>
    <lineage>
        <taxon>unclassified sequences</taxon>
        <taxon>metagenomes</taxon>
        <taxon>ecological metagenomes</taxon>
    </lineage>
</organism>
<evidence type="ECO:0000313" key="1">
    <source>
        <dbReference type="EMBL" id="SUZ58377.1"/>
    </source>
</evidence>
<name>A0A381NV92_9ZZZZ</name>